<keyword evidence="1" id="KW-0472">Membrane</keyword>
<feature type="transmembrane region" description="Helical" evidence="1">
    <location>
        <begin position="13"/>
        <end position="36"/>
    </location>
</feature>
<dbReference type="EMBL" id="JAZDWU010000008">
    <property type="protein sequence ID" value="KAK9993622.1"/>
    <property type="molecule type" value="Genomic_DNA"/>
</dbReference>
<evidence type="ECO:0000313" key="3">
    <source>
        <dbReference type="Proteomes" id="UP001459277"/>
    </source>
</evidence>
<proteinExistence type="predicted"/>
<dbReference type="Proteomes" id="UP001459277">
    <property type="component" value="Unassembled WGS sequence"/>
</dbReference>
<gene>
    <name evidence="2" type="ORF">SO802_023325</name>
</gene>
<sequence length="98" mass="10627">MSRLASGSLDFDFMVVVAATAIVENHLLVLVVRVGVSVRVRLRSVVRWQDAGVSAIISDYREAVALCNQSQISEAYGWEAPPTSMYKVNVDRVASGDG</sequence>
<dbReference type="AlphaFoldDB" id="A0AAW2C7V8"/>
<name>A0AAW2C7V8_9ROSI</name>
<protein>
    <submittedName>
        <fullName evidence="2">Uncharacterized protein</fullName>
    </submittedName>
</protein>
<accession>A0AAW2C7V8</accession>
<keyword evidence="3" id="KW-1185">Reference proteome</keyword>
<reference evidence="2 3" key="1">
    <citation type="submission" date="2024-01" db="EMBL/GenBank/DDBJ databases">
        <title>A telomere-to-telomere, gap-free genome of sweet tea (Lithocarpus litseifolius).</title>
        <authorList>
            <person name="Zhou J."/>
        </authorList>
    </citation>
    <scope>NUCLEOTIDE SEQUENCE [LARGE SCALE GENOMIC DNA]</scope>
    <source>
        <strain evidence="2">Zhou-2022a</strain>
        <tissue evidence="2">Leaf</tissue>
    </source>
</reference>
<organism evidence="2 3">
    <name type="scientific">Lithocarpus litseifolius</name>
    <dbReference type="NCBI Taxonomy" id="425828"/>
    <lineage>
        <taxon>Eukaryota</taxon>
        <taxon>Viridiplantae</taxon>
        <taxon>Streptophyta</taxon>
        <taxon>Embryophyta</taxon>
        <taxon>Tracheophyta</taxon>
        <taxon>Spermatophyta</taxon>
        <taxon>Magnoliopsida</taxon>
        <taxon>eudicotyledons</taxon>
        <taxon>Gunneridae</taxon>
        <taxon>Pentapetalae</taxon>
        <taxon>rosids</taxon>
        <taxon>fabids</taxon>
        <taxon>Fagales</taxon>
        <taxon>Fagaceae</taxon>
        <taxon>Lithocarpus</taxon>
    </lineage>
</organism>
<comment type="caution">
    <text evidence="2">The sequence shown here is derived from an EMBL/GenBank/DDBJ whole genome shotgun (WGS) entry which is preliminary data.</text>
</comment>
<evidence type="ECO:0000313" key="2">
    <source>
        <dbReference type="EMBL" id="KAK9993622.1"/>
    </source>
</evidence>
<keyword evidence="1" id="KW-0812">Transmembrane</keyword>
<keyword evidence="1" id="KW-1133">Transmembrane helix</keyword>
<evidence type="ECO:0000256" key="1">
    <source>
        <dbReference type="SAM" id="Phobius"/>
    </source>
</evidence>